<proteinExistence type="predicted"/>
<gene>
    <name evidence="1" type="ORF">KH315_13375</name>
</gene>
<dbReference type="AlphaFoldDB" id="A0A9E1GMJ0"/>
<reference evidence="1" key="1">
    <citation type="submission" date="2021-02" db="EMBL/GenBank/DDBJ databases">
        <title>Infant gut strain persistence is associated with maternal origin, phylogeny, and functional potential including surface adhesion and iron acquisition.</title>
        <authorList>
            <person name="Lou Y.C."/>
        </authorList>
    </citation>
    <scope>NUCLEOTIDE SEQUENCE</scope>
    <source>
        <strain evidence="1">L2_039_000G1_dasL2_039_000G1_maxbin2.maxbin.077</strain>
    </source>
</reference>
<organism evidence="1 2">
    <name type="scientific">Faecalibacterium prausnitzii</name>
    <dbReference type="NCBI Taxonomy" id="853"/>
    <lineage>
        <taxon>Bacteria</taxon>
        <taxon>Bacillati</taxon>
        <taxon>Bacillota</taxon>
        <taxon>Clostridia</taxon>
        <taxon>Eubacteriales</taxon>
        <taxon>Oscillospiraceae</taxon>
        <taxon>Faecalibacterium</taxon>
    </lineage>
</organism>
<sequence>MLDSQYIRYDATRNRKISVQYQDFFDETAMQDVVYFGLRIYTRNDSVAEIFGVETEKDDAVVRAAHLEALRRGDHVFFMEFGRHSGDWFRLHQTRPTRSWDSACCGICIVPHDKWLNAMPRKTYAKTFVFKTLCDAFNERVTGILNGWVYEAIVTFEDGDSFSMANFLSPEEALECAMSEYPDIKYSEWDFECEQVYRLATKTTSLAA</sequence>
<dbReference type="EMBL" id="JAGZYH010000070">
    <property type="protein sequence ID" value="MBS6623126.1"/>
    <property type="molecule type" value="Genomic_DNA"/>
</dbReference>
<accession>A0A9E1GMJ0</accession>
<comment type="caution">
    <text evidence="1">The sequence shown here is derived from an EMBL/GenBank/DDBJ whole genome shotgun (WGS) entry which is preliminary data.</text>
</comment>
<name>A0A9E1GMJ0_9FIRM</name>
<evidence type="ECO:0000313" key="1">
    <source>
        <dbReference type="EMBL" id="MBS6623126.1"/>
    </source>
</evidence>
<dbReference type="Proteomes" id="UP000811365">
    <property type="component" value="Unassembled WGS sequence"/>
</dbReference>
<protein>
    <submittedName>
        <fullName evidence="1">Uncharacterized protein</fullName>
    </submittedName>
</protein>
<evidence type="ECO:0000313" key="2">
    <source>
        <dbReference type="Proteomes" id="UP000811365"/>
    </source>
</evidence>